<reference evidence="1" key="1">
    <citation type="submission" date="2020-07" db="EMBL/GenBank/DDBJ databases">
        <title>Multicomponent nature underlies the extraordinary mechanical properties of spider dragline silk.</title>
        <authorList>
            <person name="Kono N."/>
            <person name="Nakamura H."/>
            <person name="Mori M."/>
            <person name="Yoshida Y."/>
            <person name="Ohtoshi R."/>
            <person name="Malay A.D."/>
            <person name="Moran D.A.P."/>
            <person name="Tomita M."/>
            <person name="Numata K."/>
            <person name="Arakawa K."/>
        </authorList>
    </citation>
    <scope>NUCLEOTIDE SEQUENCE</scope>
</reference>
<dbReference type="AlphaFoldDB" id="A0A8X6K8N6"/>
<name>A0A8X6K8N6_TRICU</name>
<gene>
    <name evidence="1" type="ORF">TNCT_423211</name>
</gene>
<accession>A0A8X6K8N6</accession>
<evidence type="ECO:0000313" key="1">
    <source>
        <dbReference type="EMBL" id="GFQ66261.1"/>
    </source>
</evidence>
<organism evidence="1 2">
    <name type="scientific">Trichonephila clavata</name>
    <name type="common">Joro spider</name>
    <name type="synonym">Nephila clavata</name>
    <dbReference type="NCBI Taxonomy" id="2740835"/>
    <lineage>
        <taxon>Eukaryota</taxon>
        <taxon>Metazoa</taxon>
        <taxon>Ecdysozoa</taxon>
        <taxon>Arthropoda</taxon>
        <taxon>Chelicerata</taxon>
        <taxon>Arachnida</taxon>
        <taxon>Araneae</taxon>
        <taxon>Araneomorphae</taxon>
        <taxon>Entelegynae</taxon>
        <taxon>Araneoidea</taxon>
        <taxon>Nephilidae</taxon>
        <taxon>Trichonephila</taxon>
    </lineage>
</organism>
<dbReference type="Proteomes" id="UP000887116">
    <property type="component" value="Unassembled WGS sequence"/>
</dbReference>
<sequence>MLMDMVMSLITGEIKIELGTSLNSSKIVMSRKDINSKLSSNVFQCPLGTISSWMSWVKLVYANVTTVMTATMQFNPNPQELACDGSKKLTCLSLEI</sequence>
<proteinExistence type="predicted"/>
<protein>
    <submittedName>
        <fullName evidence="1">Uncharacterized protein</fullName>
    </submittedName>
</protein>
<keyword evidence="2" id="KW-1185">Reference proteome</keyword>
<evidence type="ECO:0000313" key="2">
    <source>
        <dbReference type="Proteomes" id="UP000887116"/>
    </source>
</evidence>
<comment type="caution">
    <text evidence="1">The sequence shown here is derived from an EMBL/GenBank/DDBJ whole genome shotgun (WGS) entry which is preliminary data.</text>
</comment>
<dbReference type="EMBL" id="BMAO01020281">
    <property type="protein sequence ID" value="GFQ66261.1"/>
    <property type="molecule type" value="Genomic_DNA"/>
</dbReference>